<dbReference type="PANTHER" id="PTHR23306">
    <property type="entry name" value="TUMOR SUSCEPTIBILITY GENE 101 PROTEIN-RELATED"/>
    <property type="match status" value="1"/>
</dbReference>
<keyword evidence="6" id="KW-0175">Coiled coil</keyword>
<comment type="similarity">
    <text evidence="2">Belongs to the ubiquitin-conjugating enzyme family. UEV subfamily.</text>
</comment>
<evidence type="ECO:0000256" key="7">
    <source>
        <dbReference type="PROSITE-ProRule" id="PRU00644"/>
    </source>
</evidence>
<gene>
    <name evidence="11" type="ORF">SI7747_07009153</name>
</gene>
<keyword evidence="5 7" id="KW-0653">Protein transport</keyword>
<dbReference type="GO" id="GO:0043130">
    <property type="term" value="F:ubiquitin binding"/>
    <property type="evidence" value="ECO:0007669"/>
    <property type="project" value="TreeGrafter"/>
</dbReference>
<dbReference type="Gene3D" id="6.10.140.820">
    <property type="match status" value="1"/>
</dbReference>
<dbReference type="Proteomes" id="UP001189122">
    <property type="component" value="Unassembled WGS sequence"/>
</dbReference>
<dbReference type="GO" id="GO:0008333">
    <property type="term" value="P:endosome to lysosome transport"/>
    <property type="evidence" value="ECO:0007669"/>
    <property type="project" value="TreeGrafter"/>
</dbReference>
<keyword evidence="4" id="KW-0967">Endosome</keyword>
<dbReference type="PROSITE" id="PS51322">
    <property type="entry name" value="UEV"/>
    <property type="match status" value="1"/>
</dbReference>
<reference evidence="11 12" key="1">
    <citation type="submission" date="2019-12" db="EMBL/GenBank/DDBJ databases">
        <authorList>
            <person name="Scholz U."/>
            <person name="Mascher M."/>
            <person name="Fiebig A."/>
        </authorList>
    </citation>
    <scope>NUCLEOTIDE SEQUENCE</scope>
</reference>
<keyword evidence="3 7" id="KW-0813">Transport</keyword>
<evidence type="ECO:0000256" key="4">
    <source>
        <dbReference type="ARBA" id="ARBA00022753"/>
    </source>
</evidence>
<sequence length="273" mass="29838">MTRFLRSSSSSSSSVRFVDLALSTTGPRSLSYVHQNLKWIIREHVLSLIKEFPTLSPSPTTSPTRTASPSTSSASTAASPWPAPAALDIAIWLHQSYPFVPPIVYLSSASAAEIDRSNPLVDASTGAASTPYLKTWQYPNSNLRDLVRNLVNVFTQWPPFVRGPPTEASRGSSGEGEAQRDGGEDGGEGRRGAKLAVGEQLGAPAVAEAAPEEVFEVMDDKSKFVLKNEAESLAIDDVVWVLDEALMKRTVEFHDYIKQVRVLYREQFFHAPC</sequence>
<evidence type="ECO:0000256" key="6">
    <source>
        <dbReference type="ARBA" id="ARBA00023054"/>
    </source>
</evidence>
<dbReference type="EMBL" id="LR743594">
    <property type="protein sequence ID" value="CAA2623213.1"/>
    <property type="molecule type" value="Genomic_DNA"/>
</dbReference>
<feature type="region of interest" description="Disordered" evidence="8">
    <location>
        <begin position="162"/>
        <end position="191"/>
    </location>
</feature>
<dbReference type="Pfam" id="PF05743">
    <property type="entry name" value="UEV"/>
    <property type="match status" value="1"/>
</dbReference>
<feature type="compositionally biased region" description="Basic and acidic residues" evidence="8">
    <location>
        <begin position="177"/>
        <end position="191"/>
    </location>
</feature>
<accession>A0A7I8IY33</accession>
<dbReference type="SUPFAM" id="SSF140111">
    <property type="entry name" value="Endosomal sorting complex assembly domain"/>
    <property type="match status" value="1"/>
</dbReference>
<dbReference type="PANTHER" id="PTHR23306:SF21">
    <property type="entry name" value="UBIQUITIN-CONJUGATING ENZYME_RWD-LIKE PROTEIN"/>
    <property type="match status" value="1"/>
</dbReference>
<comment type="subcellular location">
    <subcellularLocation>
        <location evidence="1">Endosome</location>
    </subcellularLocation>
</comment>
<evidence type="ECO:0000256" key="5">
    <source>
        <dbReference type="ARBA" id="ARBA00022927"/>
    </source>
</evidence>
<evidence type="ECO:0000256" key="3">
    <source>
        <dbReference type="ARBA" id="ARBA00022448"/>
    </source>
</evidence>
<dbReference type="InterPro" id="IPR052070">
    <property type="entry name" value="ESCRT-I_UEV_domain"/>
</dbReference>
<dbReference type="InterPro" id="IPR016135">
    <property type="entry name" value="UBQ-conjugating_enzyme/RWD"/>
</dbReference>
<dbReference type="EMBL" id="CACRZD030000007">
    <property type="protein sequence ID" value="CAA6662768.1"/>
    <property type="molecule type" value="Genomic_DNA"/>
</dbReference>
<dbReference type="GO" id="GO:0015031">
    <property type="term" value="P:protein transport"/>
    <property type="evidence" value="ECO:0007669"/>
    <property type="project" value="UniProtKB-UniRule"/>
</dbReference>
<name>A0A7I8IY33_SPIIN</name>
<dbReference type="Gene3D" id="3.10.110.10">
    <property type="entry name" value="Ubiquitin Conjugating Enzyme"/>
    <property type="match status" value="1"/>
</dbReference>
<feature type="region of interest" description="Disordered" evidence="8">
    <location>
        <begin position="56"/>
        <end position="79"/>
    </location>
</feature>
<evidence type="ECO:0000256" key="8">
    <source>
        <dbReference type="SAM" id="MobiDB-lite"/>
    </source>
</evidence>
<feature type="domain" description="SB" evidence="9">
    <location>
        <begin position="219"/>
        <end position="273"/>
    </location>
</feature>
<proteinExistence type="inferred from homology"/>
<evidence type="ECO:0000259" key="9">
    <source>
        <dbReference type="PROSITE" id="PS51312"/>
    </source>
</evidence>
<organism evidence="11">
    <name type="scientific">Spirodela intermedia</name>
    <name type="common">Intermediate duckweed</name>
    <dbReference type="NCBI Taxonomy" id="51605"/>
    <lineage>
        <taxon>Eukaryota</taxon>
        <taxon>Viridiplantae</taxon>
        <taxon>Streptophyta</taxon>
        <taxon>Embryophyta</taxon>
        <taxon>Tracheophyta</taxon>
        <taxon>Spermatophyta</taxon>
        <taxon>Magnoliopsida</taxon>
        <taxon>Liliopsida</taxon>
        <taxon>Araceae</taxon>
        <taxon>Lemnoideae</taxon>
        <taxon>Spirodela</taxon>
    </lineage>
</organism>
<evidence type="ECO:0000259" key="10">
    <source>
        <dbReference type="PROSITE" id="PS51322"/>
    </source>
</evidence>
<dbReference type="InterPro" id="IPR037202">
    <property type="entry name" value="ESCRT_assembly_dom"/>
</dbReference>
<evidence type="ECO:0000256" key="1">
    <source>
        <dbReference type="ARBA" id="ARBA00004177"/>
    </source>
</evidence>
<dbReference type="SUPFAM" id="SSF54495">
    <property type="entry name" value="UBC-like"/>
    <property type="match status" value="1"/>
</dbReference>
<dbReference type="GO" id="GO:0000813">
    <property type="term" value="C:ESCRT I complex"/>
    <property type="evidence" value="ECO:0007669"/>
    <property type="project" value="TreeGrafter"/>
</dbReference>
<dbReference type="InterPro" id="IPR017916">
    <property type="entry name" value="SB_dom"/>
</dbReference>
<dbReference type="PROSITE" id="PS51312">
    <property type="entry name" value="SB"/>
    <property type="match status" value="1"/>
</dbReference>
<feature type="domain" description="UEV" evidence="10">
    <location>
        <begin position="22"/>
        <end position="164"/>
    </location>
</feature>
<dbReference type="InterPro" id="IPR008883">
    <property type="entry name" value="UEV_N"/>
</dbReference>
<protein>
    <submittedName>
        <fullName evidence="11">Uncharacterized protein</fullName>
    </submittedName>
</protein>
<dbReference type="AlphaFoldDB" id="A0A7I8IY33"/>
<evidence type="ECO:0000256" key="2">
    <source>
        <dbReference type="ARBA" id="ARBA00009594"/>
    </source>
</evidence>
<dbReference type="CDD" id="cd11685">
    <property type="entry name" value="UEV_TSG101-like"/>
    <property type="match status" value="1"/>
</dbReference>
<evidence type="ECO:0000313" key="11">
    <source>
        <dbReference type="EMBL" id="CAA2623213.1"/>
    </source>
</evidence>
<keyword evidence="12" id="KW-1185">Reference proteome</keyword>
<evidence type="ECO:0000313" key="12">
    <source>
        <dbReference type="Proteomes" id="UP001189122"/>
    </source>
</evidence>
<dbReference type="Pfam" id="PF09454">
    <property type="entry name" value="Vps23_core"/>
    <property type="match status" value="1"/>
</dbReference>